<name>W6JTW4_9MICO</name>
<evidence type="ECO:0000256" key="2">
    <source>
        <dbReference type="ARBA" id="ARBA00022840"/>
    </source>
</evidence>
<evidence type="ECO:0000313" key="7">
    <source>
        <dbReference type="Proteomes" id="UP000035763"/>
    </source>
</evidence>
<keyword evidence="7" id="KW-1185">Reference proteome</keyword>
<feature type="region of interest" description="Disordered" evidence="3">
    <location>
        <begin position="248"/>
        <end position="268"/>
    </location>
</feature>
<dbReference type="SUPFAM" id="SSF52540">
    <property type="entry name" value="P-loop containing nucleoside triphosphate hydrolases"/>
    <property type="match status" value="1"/>
</dbReference>
<protein>
    <submittedName>
        <fullName evidence="6">Lipopolysaccharide biosynthesis protein</fullName>
    </submittedName>
</protein>
<keyword evidence="4" id="KW-0472">Membrane</keyword>
<feature type="transmembrane region" description="Helical" evidence="4">
    <location>
        <begin position="12"/>
        <end position="32"/>
    </location>
</feature>
<dbReference type="Gene3D" id="3.40.50.300">
    <property type="entry name" value="P-loop containing nucleotide triphosphate hydrolases"/>
    <property type="match status" value="1"/>
</dbReference>
<dbReference type="STRING" id="1193182.BN11_1520020"/>
<feature type="domain" description="CobQ/CobB/MinD/ParA nucleotide binding" evidence="5">
    <location>
        <begin position="276"/>
        <end position="316"/>
    </location>
</feature>
<evidence type="ECO:0000313" key="6">
    <source>
        <dbReference type="EMBL" id="CCH72307.1"/>
    </source>
</evidence>
<proteinExistence type="predicted"/>
<dbReference type="EMBL" id="CAJA01000060">
    <property type="protein sequence ID" value="CCH72307.1"/>
    <property type="molecule type" value="Genomic_DNA"/>
</dbReference>
<dbReference type="Pfam" id="PF01656">
    <property type="entry name" value="CbiA"/>
    <property type="match status" value="1"/>
</dbReference>
<feature type="transmembrane region" description="Helical" evidence="4">
    <location>
        <begin position="170"/>
        <end position="188"/>
    </location>
</feature>
<accession>W6JTW4</accession>
<reference evidence="6 7" key="1">
    <citation type="journal article" date="2013" name="ISME J.">
        <title>A metabolic model for members of the genus Tetrasphaera involved in enhanced biological phosphorus removal.</title>
        <authorList>
            <person name="Kristiansen R."/>
            <person name="Nguyen H.T.T."/>
            <person name="Saunders A.M."/>
            <person name="Nielsen J.L."/>
            <person name="Wimmer R."/>
            <person name="Le V.Q."/>
            <person name="McIlroy S.J."/>
            <person name="Petrovski S."/>
            <person name="Seviour R.J."/>
            <person name="Calteau A."/>
            <person name="Nielsen K.L."/>
            <person name="Nielsen P.H."/>
        </authorList>
    </citation>
    <scope>NUCLEOTIDE SEQUENCE [LARGE SCALE GENOMIC DNA]</scope>
    <source>
        <strain evidence="6 7">Ben110</strain>
    </source>
</reference>
<sequence>MPLREYLRILLHRAPLIAGATVVAGLLSWFLVPAGTQNAPRSYTATAQMTVDGGEERVTVGLPRIAFFITTGDIPQAAADKLKYADGPFALARRIVVAPDPAASTISISATDPHATTAESIAQTFAEAAKAYFAKASPSGGTRLTIVQDAVAVPDANPGSILPPGRPTRTALAALIGLLFGMALAVFVDRIDSRLRSRTEIQAALGLPIIAEVPKLPRAKRSDAYHMVLDQPLSPFADAYRAARAATTHSVETSRAAAPRGPRENDPEPQAVAVLVTSAQPSEGKTTSVANLAASFAESGRRVLVLDADLRSPDAHNLFDVPQGAGISDYLVDSALEHLQQLVRPTNMPGVSIIVAGTQLDHPTSLASRMGPLLEEARGLADVVLVDTAPLLAASDVFDILPLVDTVLVVVRSGRITHAAGSRLAELLGRFKVPVSGVLLIGSKASRSRSYGYGYGYGSPRSTSKKPRSGGHGPRSAHGTSASRRDRLGRAEAPSTIRGGGEARHDAAGPRPAVVEASPDDSVSDRSGG</sequence>
<dbReference type="InterPro" id="IPR002586">
    <property type="entry name" value="CobQ/CobB/MinD/ParA_Nub-bd_dom"/>
</dbReference>
<evidence type="ECO:0000259" key="5">
    <source>
        <dbReference type="Pfam" id="PF01656"/>
    </source>
</evidence>
<evidence type="ECO:0000256" key="4">
    <source>
        <dbReference type="SAM" id="Phobius"/>
    </source>
</evidence>
<dbReference type="Proteomes" id="UP000035763">
    <property type="component" value="Unassembled WGS sequence"/>
</dbReference>
<evidence type="ECO:0000256" key="3">
    <source>
        <dbReference type="SAM" id="MobiDB-lite"/>
    </source>
</evidence>
<dbReference type="InterPro" id="IPR050445">
    <property type="entry name" value="Bact_polysacc_biosynth/exp"/>
</dbReference>
<organism evidence="6 7">
    <name type="scientific">Nostocoides australiense Ben110</name>
    <dbReference type="NCBI Taxonomy" id="1193182"/>
    <lineage>
        <taxon>Bacteria</taxon>
        <taxon>Bacillati</taxon>
        <taxon>Actinomycetota</taxon>
        <taxon>Actinomycetes</taxon>
        <taxon>Micrococcales</taxon>
        <taxon>Intrasporangiaceae</taxon>
        <taxon>Nostocoides</taxon>
    </lineage>
</organism>
<gene>
    <name evidence="6" type="ORF">BN11_1520020</name>
</gene>
<keyword evidence="1" id="KW-0547">Nucleotide-binding</keyword>
<comment type="caution">
    <text evidence="6">The sequence shown here is derived from an EMBL/GenBank/DDBJ whole genome shotgun (WGS) entry which is preliminary data.</text>
</comment>
<dbReference type="PANTHER" id="PTHR32309:SF31">
    <property type="entry name" value="CAPSULAR EXOPOLYSACCHARIDE FAMILY"/>
    <property type="match status" value="1"/>
</dbReference>
<dbReference type="InterPro" id="IPR027417">
    <property type="entry name" value="P-loop_NTPase"/>
</dbReference>
<dbReference type="CDD" id="cd05387">
    <property type="entry name" value="BY-kinase"/>
    <property type="match status" value="1"/>
</dbReference>
<keyword evidence="4" id="KW-1133">Transmembrane helix</keyword>
<feature type="region of interest" description="Disordered" evidence="3">
    <location>
        <begin position="452"/>
        <end position="529"/>
    </location>
</feature>
<dbReference type="InterPro" id="IPR005702">
    <property type="entry name" value="Wzc-like_C"/>
</dbReference>
<keyword evidence="2" id="KW-0067">ATP-binding</keyword>
<dbReference type="PANTHER" id="PTHR32309">
    <property type="entry name" value="TYROSINE-PROTEIN KINASE"/>
    <property type="match status" value="1"/>
</dbReference>
<evidence type="ECO:0000256" key="1">
    <source>
        <dbReference type="ARBA" id="ARBA00022741"/>
    </source>
</evidence>
<dbReference type="AlphaFoldDB" id="W6JTW4"/>
<keyword evidence="4" id="KW-0812">Transmembrane</keyword>